<evidence type="ECO:0008006" key="4">
    <source>
        <dbReference type="Google" id="ProtNLM"/>
    </source>
</evidence>
<comment type="similarity">
    <text evidence="1">Belongs to the RRN3 family.</text>
</comment>
<dbReference type="AlphaFoldDB" id="A0A2Z7CYD1"/>
<protein>
    <recommendedName>
        <fullName evidence="4">RNA polymerase I-specific transcription initiation factor RRN3</fullName>
    </recommendedName>
</protein>
<dbReference type="EMBL" id="KQ991570">
    <property type="protein sequence ID" value="KZV51728.1"/>
    <property type="molecule type" value="Genomic_DNA"/>
</dbReference>
<evidence type="ECO:0000313" key="3">
    <source>
        <dbReference type="Proteomes" id="UP000250235"/>
    </source>
</evidence>
<dbReference type="InterPro" id="IPR007991">
    <property type="entry name" value="RNA_pol_I_trans_ini_fac_RRN3"/>
</dbReference>
<sequence>MGAPVMYEPSFTDTELDEQIKNALKAAIEGDCDYYNQLVAVLYRKELVTEEVALLVTCLKAVTGSVRYIDIIHHRSLLGAILGMSLWDYGTDVMDALAELLVHLASSRGEYVDLCLEMLVINFMPPTSPSSTSYFVDLLKQSHGLTKKNQVLDRVHSTLLKIARMSPVHSPRKLEKIVIDRMPNTKMREHVFIETYVENMLRLLTGRIGEFVGSSMLLFAVVDSLRDLDVEIDWNDILKDGFNKGKSDLELETFEVPIDHIQEDDNEFDWESLIKRFSGVDVARKLDNLMALVFEHLKTCSESGHLLQVFETLLQSFQITILTAYKSKFCQFIMFYACSLDPESCGKKFVSMLVNTFVSGRHPELRMSAVSYLASYLARAKFVDISLITITLESVVNWCHRYCKEHFGDIDPKAHKVFYAGCQCFPCKLVAYRLSLVRMSAVSYLASYLARAKFVDISLITITLESVVNWCHRYCKEQFGDIDPKAHKVFYAGCQAIMYILCFRMRQMLVIPRLKLQLLHMHIDDILRHPMKPLQVCLPSIVEEFLRLVKDNHIFSLPQIFAEHGLLESEHSRAFGGMDRLDVFFPFDPCLLSKCDRYIRPNYVSWSMVRSTYEGEGTSDEDEENIEACADYSRIGIPIAGRARSSTEDAFDLDEFDVSLDKMSITPVDTTHKFGGSEQRFMRMPSKIRPSASPESL</sequence>
<organism evidence="2 3">
    <name type="scientific">Dorcoceras hygrometricum</name>
    <dbReference type="NCBI Taxonomy" id="472368"/>
    <lineage>
        <taxon>Eukaryota</taxon>
        <taxon>Viridiplantae</taxon>
        <taxon>Streptophyta</taxon>
        <taxon>Embryophyta</taxon>
        <taxon>Tracheophyta</taxon>
        <taxon>Spermatophyta</taxon>
        <taxon>Magnoliopsida</taxon>
        <taxon>eudicotyledons</taxon>
        <taxon>Gunneridae</taxon>
        <taxon>Pentapetalae</taxon>
        <taxon>asterids</taxon>
        <taxon>lamiids</taxon>
        <taxon>Lamiales</taxon>
        <taxon>Gesneriaceae</taxon>
        <taxon>Didymocarpoideae</taxon>
        <taxon>Trichosporeae</taxon>
        <taxon>Loxocarpinae</taxon>
        <taxon>Dorcoceras</taxon>
    </lineage>
</organism>
<gene>
    <name evidence="2" type="ORF">F511_11416</name>
</gene>
<proteinExistence type="inferred from homology"/>
<dbReference type="GO" id="GO:0006361">
    <property type="term" value="P:transcription initiation at RNA polymerase I promoter"/>
    <property type="evidence" value="ECO:0007669"/>
    <property type="project" value="InterPro"/>
</dbReference>
<evidence type="ECO:0000256" key="1">
    <source>
        <dbReference type="ARBA" id="ARBA00010098"/>
    </source>
</evidence>
<dbReference type="GO" id="GO:0001042">
    <property type="term" value="F:RNA polymerase I core binding"/>
    <property type="evidence" value="ECO:0007669"/>
    <property type="project" value="TreeGrafter"/>
</dbReference>
<dbReference type="InterPro" id="IPR016024">
    <property type="entry name" value="ARM-type_fold"/>
</dbReference>
<dbReference type="GO" id="GO:0005634">
    <property type="term" value="C:nucleus"/>
    <property type="evidence" value="ECO:0007669"/>
    <property type="project" value="TreeGrafter"/>
</dbReference>
<dbReference type="Pfam" id="PF05327">
    <property type="entry name" value="RRN3"/>
    <property type="match status" value="2"/>
</dbReference>
<accession>A0A2Z7CYD1</accession>
<evidence type="ECO:0000313" key="2">
    <source>
        <dbReference type="EMBL" id="KZV51728.1"/>
    </source>
</evidence>
<name>A0A2Z7CYD1_9LAMI</name>
<reference evidence="2 3" key="1">
    <citation type="journal article" date="2015" name="Proc. Natl. Acad. Sci. U.S.A.">
        <title>The resurrection genome of Boea hygrometrica: A blueprint for survival of dehydration.</title>
        <authorList>
            <person name="Xiao L."/>
            <person name="Yang G."/>
            <person name="Zhang L."/>
            <person name="Yang X."/>
            <person name="Zhao S."/>
            <person name="Ji Z."/>
            <person name="Zhou Q."/>
            <person name="Hu M."/>
            <person name="Wang Y."/>
            <person name="Chen M."/>
            <person name="Xu Y."/>
            <person name="Jin H."/>
            <person name="Xiao X."/>
            <person name="Hu G."/>
            <person name="Bao F."/>
            <person name="Hu Y."/>
            <person name="Wan P."/>
            <person name="Li L."/>
            <person name="Deng X."/>
            <person name="Kuang T."/>
            <person name="Xiang C."/>
            <person name="Zhu J.K."/>
            <person name="Oliver M.J."/>
            <person name="He Y."/>
        </authorList>
    </citation>
    <scope>NUCLEOTIDE SEQUENCE [LARGE SCALE GENOMIC DNA]</scope>
    <source>
        <strain evidence="3">cv. XS01</strain>
    </source>
</reference>
<dbReference type="GO" id="GO:0001181">
    <property type="term" value="F:RNA polymerase I general transcription initiation factor activity"/>
    <property type="evidence" value="ECO:0007669"/>
    <property type="project" value="InterPro"/>
</dbReference>
<keyword evidence="3" id="KW-1185">Reference proteome</keyword>
<dbReference type="PANTHER" id="PTHR12790">
    <property type="entry name" value="TRANSCRIPTION INITIATION FACTOR IA RRN3"/>
    <property type="match status" value="1"/>
</dbReference>
<dbReference type="PANTHER" id="PTHR12790:SF0">
    <property type="entry name" value="RNA POLYMERASE I-SPECIFIC TRANSCRIPTION INITIATION FACTOR RRN3-RELATED"/>
    <property type="match status" value="1"/>
</dbReference>
<dbReference type="Proteomes" id="UP000250235">
    <property type="component" value="Unassembled WGS sequence"/>
</dbReference>
<dbReference type="SUPFAM" id="SSF48371">
    <property type="entry name" value="ARM repeat"/>
    <property type="match status" value="1"/>
</dbReference>
<dbReference type="OrthoDB" id="26970at2759"/>